<dbReference type="OrthoDB" id="5723at2759"/>
<dbReference type="RefSeq" id="XP_025419359.1">
    <property type="nucleotide sequence ID" value="XM_025563574.1"/>
</dbReference>
<evidence type="ECO:0000256" key="2">
    <source>
        <dbReference type="ARBA" id="ARBA00001946"/>
    </source>
</evidence>
<dbReference type="GO" id="GO:0005634">
    <property type="term" value="C:nucleus"/>
    <property type="evidence" value="ECO:0007669"/>
    <property type="project" value="UniProtKB-SubCell"/>
</dbReference>
<keyword evidence="14" id="KW-0539">Nucleus</keyword>
<keyword evidence="11" id="KW-0862">Zinc</keyword>
<protein>
    <recommendedName>
        <fullName evidence="15">DNA polymerase eta</fullName>
        <ecNumber evidence="5">2.7.7.7</ecNumber>
    </recommendedName>
</protein>
<dbReference type="SUPFAM" id="SSF100879">
    <property type="entry name" value="Lesion bypass DNA polymerase (Y-family), little finger domain"/>
    <property type="match status" value="1"/>
</dbReference>
<dbReference type="GO" id="GO:0042276">
    <property type="term" value="P:error-prone translesion synthesis"/>
    <property type="evidence" value="ECO:0007669"/>
    <property type="project" value="TreeGrafter"/>
</dbReference>
<evidence type="ECO:0000256" key="1">
    <source>
        <dbReference type="ARBA" id="ARBA00001936"/>
    </source>
</evidence>
<gene>
    <name evidence="21" type="primary">LOC112689743</name>
</gene>
<evidence type="ECO:0000259" key="18">
    <source>
        <dbReference type="PROSITE" id="PS50173"/>
    </source>
</evidence>
<evidence type="ECO:0000313" key="20">
    <source>
        <dbReference type="Proteomes" id="UP000694846"/>
    </source>
</evidence>
<dbReference type="GO" id="GO:0009411">
    <property type="term" value="P:response to UV"/>
    <property type="evidence" value="ECO:0007669"/>
    <property type="project" value="UniProtKB-ARBA"/>
</dbReference>
<dbReference type="Pfam" id="PF21704">
    <property type="entry name" value="POLH-Rev1_HhH"/>
    <property type="match status" value="1"/>
</dbReference>
<feature type="domain" description="UmuC" evidence="18">
    <location>
        <begin position="11"/>
        <end position="254"/>
    </location>
</feature>
<name>A0A8B8G807_9HEMI</name>
<evidence type="ECO:0000256" key="12">
    <source>
        <dbReference type="ARBA" id="ARBA00022842"/>
    </source>
</evidence>
<evidence type="ECO:0000256" key="3">
    <source>
        <dbReference type="ARBA" id="ARBA00004123"/>
    </source>
</evidence>
<evidence type="ECO:0000256" key="15">
    <source>
        <dbReference type="ARBA" id="ARBA00044975"/>
    </source>
</evidence>
<evidence type="ECO:0000256" key="16">
    <source>
        <dbReference type="ARBA" id="ARBA00049244"/>
    </source>
</evidence>
<dbReference type="Pfam" id="PF00817">
    <property type="entry name" value="IMS"/>
    <property type="match status" value="1"/>
</dbReference>
<dbReference type="InterPro" id="IPR017961">
    <property type="entry name" value="DNA_pol_Y-fam_little_finger"/>
</dbReference>
<dbReference type="PIRSF" id="PIRSF036603">
    <property type="entry name" value="DPol_eta"/>
    <property type="match status" value="1"/>
</dbReference>
<comment type="cofactor">
    <cofactor evidence="1">
        <name>Mn(2+)</name>
        <dbReference type="ChEBI" id="CHEBI:29035"/>
    </cofactor>
</comment>
<evidence type="ECO:0000256" key="13">
    <source>
        <dbReference type="ARBA" id="ARBA00023204"/>
    </source>
</evidence>
<proteinExistence type="inferred from homology"/>
<dbReference type="GO" id="GO:0006281">
    <property type="term" value="P:DNA repair"/>
    <property type="evidence" value="ECO:0007669"/>
    <property type="project" value="UniProtKB-KW"/>
</dbReference>
<dbReference type="Proteomes" id="UP000694846">
    <property type="component" value="Unplaced"/>
</dbReference>
<comment type="cofactor">
    <cofactor evidence="2">
        <name>Mg(2+)</name>
        <dbReference type="ChEBI" id="CHEBI:18420"/>
    </cofactor>
</comment>
<dbReference type="Pfam" id="PF18439">
    <property type="entry name" value="zf_UBZ"/>
    <property type="match status" value="1"/>
</dbReference>
<dbReference type="Gene3D" id="3.30.1490.100">
    <property type="entry name" value="DNA polymerase, Y-family, little finger domain"/>
    <property type="match status" value="1"/>
</dbReference>
<dbReference type="Gene3D" id="3.30.70.270">
    <property type="match status" value="1"/>
</dbReference>
<evidence type="ECO:0000256" key="9">
    <source>
        <dbReference type="ARBA" id="ARBA00022763"/>
    </source>
</evidence>
<evidence type="ECO:0000256" key="5">
    <source>
        <dbReference type="ARBA" id="ARBA00012417"/>
    </source>
</evidence>
<feature type="region of interest" description="Disordered" evidence="17">
    <location>
        <begin position="699"/>
        <end position="734"/>
    </location>
</feature>
<feature type="domain" description="UBZ3-type" evidence="19">
    <location>
        <begin position="658"/>
        <end position="692"/>
    </location>
</feature>
<keyword evidence="13" id="KW-0234">DNA repair</keyword>
<dbReference type="SUPFAM" id="SSF56672">
    <property type="entry name" value="DNA/RNA polymerases"/>
    <property type="match status" value="1"/>
</dbReference>
<keyword evidence="12" id="KW-0460">Magnesium</keyword>
<dbReference type="Pfam" id="PF11799">
    <property type="entry name" value="IMS_C"/>
    <property type="match status" value="1"/>
</dbReference>
<dbReference type="PANTHER" id="PTHR45873:SF1">
    <property type="entry name" value="DNA POLYMERASE ETA"/>
    <property type="match status" value="1"/>
</dbReference>
<keyword evidence="7" id="KW-0548">Nucleotidyltransferase</keyword>
<dbReference type="GO" id="GO:0005657">
    <property type="term" value="C:replication fork"/>
    <property type="evidence" value="ECO:0007669"/>
    <property type="project" value="TreeGrafter"/>
</dbReference>
<evidence type="ECO:0000256" key="6">
    <source>
        <dbReference type="ARBA" id="ARBA00022679"/>
    </source>
</evidence>
<dbReference type="InterPro" id="IPR043128">
    <property type="entry name" value="Rev_trsase/Diguanyl_cyclase"/>
</dbReference>
<keyword evidence="9" id="KW-0227">DNA damage</keyword>
<keyword evidence="8" id="KW-0479">Metal-binding</keyword>
<dbReference type="PROSITE" id="PS51907">
    <property type="entry name" value="ZF_UBZ3"/>
    <property type="match status" value="1"/>
</dbReference>
<dbReference type="GO" id="GO:0008270">
    <property type="term" value="F:zinc ion binding"/>
    <property type="evidence" value="ECO:0007669"/>
    <property type="project" value="UniProtKB-KW"/>
</dbReference>
<evidence type="ECO:0000256" key="4">
    <source>
        <dbReference type="ARBA" id="ARBA00010945"/>
    </source>
</evidence>
<evidence type="ECO:0000256" key="7">
    <source>
        <dbReference type="ARBA" id="ARBA00022695"/>
    </source>
</evidence>
<evidence type="ECO:0000256" key="17">
    <source>
        <dbReference type="SAM" id="MobiDB-lite"/>
    </source>
</evidence>
<dbReference type="EC" id="2.7.7.7" evidence="5"/>
<evidence type="ECO:0000256" key="10">
    <source>
        <dbReference type="ARBA" id="ARBA00022771"/>
    </source>
</evidence>
<dbReference type="GeneID" id="112689743"/>
<evidence type="ECO:0000259" key="19">
    <source>
        <dbReference type="PROSITE" id="PS51907"/>
    </source>
</evidence>
<evidence type="ECO:0000256" key="8">
    <source>
        <dbReference type="ARBA" id="ARBA00022723"/>
    </source>
</evidence>
<keyword evidence="20" id="KW-1185">Reference proteome</keyword>
<evidence type="ECO:0000256" key="14">
    <source>
        <dbReference type="ARBA" id="ARBA00023242"/>
    </source>
</evidence>
<comment type="catalytic activity">
    <reaction evidence="16">
        <text>DNA(n) + a 2'-deoxyribonucleoside 5'-triphosphate = DNA(n+1) + diphosphate</text>
        <dbReference type="Rhea" id="RHEA:22508"/>
        <dbReference type="Rhea" id="RHEA-COMP:17339"/>
        <dbReference type="Rhea" id="RHEA-COMP:17340"/>
        <dbReference type="ChEBI" id="CHEBI:33019"/>
        <dbReference type="ChEBI" id="CHEBI:61560"/>
        <dbReference type="ChEBI" id="CHEBI:173112"/>
        <dbReference type="EC" id="2.7.7.7"/>
    </reaction>
</comment>
<dbReference type="GO" id="GO:0003684">
    <property type="term" value="F:damaged DNA binding"/>
    <property type="evidence" value="ECO:0007669"/>
    <property type="project" value="InterPro"/>
</dbReference>
<evidence type="ECO:0000256" key="11">
    <source>
        <dbReference type="ARBA" id="ARBA00022833"/>
    </source>
</evidence>
<comment type="similarity">
    <text evidence="4">Belongs to the DNA polymerase type-Y family.</text>
</comment>
<dbReference type="Gene3D" id="1.10.150.20">
    <property type="entry name" value="5' to 3' exonuclease, C-terminal subdomain"/>
    <property type="match status" value="1"/>
</dbReference>
<keyword evidence="10" id="KW-0863">Zinc-finger</keyword>
<comment type="subcellular location">
    <subcellularLocation>
        <location evidence="3">Nucleus</location>
    </subcellularLocation>
</comment>
<dbReference type="FunFam" id="1.10.150.20:FF:000014">
    <property type="entry name" value="Polymerase (DNA directed), eta"/>
    <property type="match status" value="1"/>
</dbReference>
<dbReference type="InterPro" id="IPR052230">
    <property type="entry name" value="DNA_polymerase_eta"/>
</dbReference>
<dbReference type="InterPro" id="IPR001126">
    <property type="entry name" value="UmuC"/>
</dbReference>
<dbReference type="InterPro" id="IPR036775">
    <property type="entry name" value="DNA_pol_Y-fam_lit_finger_sf"/>
</dbReference>
<reference evidence="21" key="1">
    <citation type="submission" date="2025-08" db="UniProtKB">
        <authorList>
            <consortium name="RefSeq"/>
        </authorList>
    </citation>
    <scope>IDENTIFICATION</scope>
    <source>
        <tissue evidence="21">Whole body</tissue>
    </source>
</reference>
<dbReference type="PROSITE" id="PS50173">
    <property type="entry name" value="UMUC"/>
    <property type="match status" value="1"/>
</dbReference>
<dbReference type="GO" id="GO:0003887">
    <property type="term" value="F:DNA-directed DNA polymerase activity"/>
    <property type="evidence" value="ECO:0007669"/>
    <property type="project" value="UniProtKB-EC"/>
</dbReference>
<sequence>MNDCIESKRVVVLVDMDCFYCQVEVHHNQSLSGKPVAVVQYNSWKGGGIIAVNYEARAKGVNRHMRGDDAIKKCPDLNLVRVKELHGKADLSKYRAASQKVFEVLSEFSSCVQRASIDEAYVDLTSVVNDYISSNHNVITENDLQNTFVEGYTDKNSKKNRIENMKTWLHDVYNNELQDDSLLRLTVGAMMVEKLRESIFKKTGFHCSAGIANNKILAKLVCGLHKPNQQTLLPPSNVPHLFETIQIKKVKNLGGKLGNRVREEFNCEFMSDLAAIPLNDLQQKFDNKTSNFLYQISKGIDNEPVESRIIPKSIGSCKSFPLGLKVKEEIQHWLSILMNDIVEKLEADYETNKRKATSMTISVRYLNKETNLPTSQCGEVTTYNNRKLLDLAYSLLSNMTENQKSSNWKTPLSFLGISINKFIKITVKSSINNYFSKGVANNKINLCVQSGILENEKINSEINNTSESDSCTLLELIHTNDQKSSTKKCTLISTEQLSSLDNSNTKKNDTSKGEMKNIKTMFAQMRNSSNCSINYIAPTENVDNKIENMKKNNNQLNMNSFFSKKLKIISPTKNQLNDQVSAKVLSASTSSLNLSKKLEVISPSKNIPNNDKVKPSNQSPDGFFSKKLEFVSPSKYQNTNHDLELTIESPIIECCDDSVPTMLFCERCNNMIHINEYEEHIDHHVAMELSKSLNKTDIIQSTSKDKHKTIKNNDGSKKRKNNSKSFPQQKKPCSDISLFFKPVLNP</sequence>
<dbReference type="GO" id="GO:0035861">
    <property type="term" value="C:site of double-strand break"/>
    <property type="evidence" value="ECO:0007669"/>
    <property type="project" value="TreeGrafter"/>
</dbReference>
<evidence type="ECO:0000313" key="21">
    <source>
        <dbReference type="RefSeq" id="XP_025419359.1"/>
    </source>
</evidence>
<dbReference type="AlphaFoldDB" id="A0A8B8G807"/>
<organism evidence="20 21">
    <name type="scientific">Sipha flava</name>
    <name type="common">yellow sugarcane aphid</name>
    <dbReference type="NCBI Taxonomy" id="143950"/>
    <lineage>
        <taxon>Eukaryota</taxon>
        <taxon>Metazoa</taxon>
        <taxon>Ecdysozoa</taxon>
        <taxon>Arthropoda</taxon>
        <taxon>Hexapoda</taxon>
        <taxon>Insecta</taxon>
        <taxon>Pterygota</taxon>
        <taxon>Neoptera</taxon>
        <taxon>Paraneoptera</taxon>
        <taxon>Hemiptera</taxon>
        <taxon>Sternorrhyncha</taxon>
        <taxon>Aphidomorpha</taxon>
        <taxon>Aphidoidea</taxon>
        <taxon>Aphididae</taxon>
        <taxon>Sipha</taxon>
    </lineage>
</organism>
<dbReference type="InterPro" id="IPR043502">
    <property type="entry name" value="DNA/RNA_pol_sf"/>
</dbReference>
<dbReference type="Gene3D" id="3.40.1170.60">
    <property type="match status" value="1"/>
</dbReference>
<dbReference type="InterPro" id="IPR041298">
    <property type="entry name" value="UBZ3"/>
</dbReference>
<dbReference type="PANTHER" id="PTHR45873">
    <property type="entry name" value="DNA POLYMERASE ETA"/>
    <property type="match status" value="1"/>
</dbReference>
<dbReference type="FunFam" id="3.40.1170.60:FF:000003">
    <property type="entry name" value="DNA polymerase eta"/>
    <property type="match status" value="1"/>
</dbReference>
<keyword evidence="6" id="KW-0808">Transferase</keyword>
<accession>A0A8B8G807</accession>